<dbReference type="EMBL" id="CP098809">
    <property type="protein sequence ID" value="USJ27606.1"/>
    <property type="molecule type" value="Genomic_DNA"/>
</dbReference>
<dbReference type="RefSeq" id="WP_252161172.1">
    <property type="nucleotide sequence ID" value="NZ_CP098809.1"/>
</dbReference>
<accession>A0A9Q8YG62</accession>
<proteinExistence type="predicted"/>
<dbReference type="Proteomes" id="UP001055460">
    <property type="component" value="Plasmid pB"/>
</dbReference>
<dbReference type="AlphaFoldDB" id="A0A9Q8YG62"/>
<sequence>MEPFGARLDQIEMEFAIIALDKGDKRNGQSCKLVHRAAALFRWVAREAAVNYDSQDLAIDLAIDPVTQFHLKPLCGKDVFQPKVKFRIG</sequence>
<name>A0A9Q8YG62_ENSAD</name>
<gene>
    <name evidence="1" type="ORF">NE863_34910</name>
</gene>
<geneLocation type="plasmid" evidence="1 2">
    <name>pB</name>
</geneLocation>
<keyword evidence="1" id="KW-0614">Plasmid</keyword>
<evidence type="ECO:0000313" key="2">
    <source>
        <dbReference type="Proteomes" id="UP001055460"/>
    </source>
</evidence>
<evidence type="ECO:0000313" key="1">
    <source>
        <dbReference type="EMBL" id="USJ27606.1"/>
    </source>
</evidence>
<protein>
    <submittedName>
        <fullName evidence="1">Uncharacterized protein</fullName>
    </submittedName>
</protein>
<reference evidence="1" key="1">
    <citation type="submission" date="2022-06" db="EMBL/GenBank/DDBJ databases">
        <title>Physiological and biochemical characterization and genomic elucidation of a strain of the genus Ensifer adhaerens M8 that combines arsenic oxidation and chromium reduction.</title>
        <authorList>
            <person name="Li X."/>
            <person name="Yu c."/>
        </authorList>
    </citation>
    <scope>NUCLEOTIDE SEQUENCE</scope>
    <source>
        <strain evidence="1">M8</strain>
        <plasmid evidence="1">pB</plasmid>
    </source>
</reference>
<organism evidence="1 2">
    <name type="scientific">Ensifer adhaerens</name>
    <name type="common">Sinorhizobium morelense</name>
    <dbReference type="NCBI Taxonomy" id="106592"/>
    <lineage>
        <taxon>Bacteria</taxon>
        <taxon>Pseudomonadati</taxon>
        <taxon>Pseudomonadota</taxon>
        <taxon>Alphaproteobacteria</taxon>
        <taxon>Hyphomicrobiales</taxon>
        <taxon>Rhizobiaceae</taxon>
        <taxon>Sinorhizobium/Ensifer group</taxon>
        <taxon>Ensifer</taxon>
    </lineage>
</organism>